<dbReference type="AlphaFoldDB" id="C6HF34"/>
<sequence length="146" mass="16419">MSGIQSREKLCFPANQYMRGGWSPKAERRNGGQHSGFQRPLDSPWMTQRARPGTQGTRTPPSRTMTWTPYPAATKQGRAPASLQMVMGWVFLLPKPKPKIKHKHNHKHEPLISPDHTPVPLYRVPEAGASVPKSVRPTEPWVRAKG</sequence>
<accession>C6HF34</accession>
<dbReference type="HOGENOM" id="CLU_1776931_0_0_1"/>
<dbReference type="Proteomes" id="UP000002624">
    <property type="component" value="Unassembled WGS sequence"/>
</dbReference>
<feature type="region of interest" description="Disordered" evidence="1">
    <location>
        <begin position="99"/>
        <end position="146"/>
    </location>
</feature>
<evidence type="ECO:0000313" key="2">
    <source>
        <dbReference type="EMBL" id="EER40911.1"/>
    </source>
</evidence>
<evidence type="ECO:0000256" key="1">
    <source>
        <dbReference type="SAM" id="MobiDB-lite"/>
    </source>
</evidence>
<dbReference type="EMBL" id="GG692424">
    <property type="protein sequence ID" value="EER40911.1"/>
    <property type="molecule type" value="Genomic_DNA"/>
</dbReference>
<proteinExistence type="predicted"/>
<protein>
    <submittedName>
        <fullName evidence="2">Uncharacterized protein</fullName>
    </submittedName>
</protein>
<name>C6HF34_AJECH</name>
<gene>
    <name evidence="2" type="ORF">HCDG_04557</name>
</gene>
<feature type="compositionally biased region" description="Polar residues" evidence="1">
    <location>
        <begin position="54"/>
        <end position="67"/>
    </location>
</feature>
<evidence type="ECO:0000313" key="3">
    <source>
        <dbReference type="Proteomes" id="UP000002624"/>
    </source>
</evidence>
<reference evidence="3" key="1">
    <citation type="submission" date="2009-05" db="EMBL/GenBank/DDBJ databases">
        <title>The genome sequence of Ajellomyces capsulatus strain H143.</title>
        <authorList>
            <person name="Champion M."/>
            <person name="Cuomo C.A."/>
            <person name="Ma L.-J."/>
            <person name="Henn M.R."/>
            <person name="Sil A."/>
            <person name="Goldman B."/>
            <person name="Young S.K."/>
            <person name="Kodira C.D."/>
            <person name="Zeng Q."/>
            <person name="Koehrsen M."/>
            <person name="Alvarado L."/>
            <person name="Berlin A.M."/>
            <person name="Borenstein D."/>
            <person name="Chen Z."/>
            <person name="Engels R."/>
            <person name="Freedman E."/>
            <person name="Gellesch M."/>
            <person name="Goldberg J."/>
            <person name="Griggs A."/>
            <person name="Gujja S."/>
            <person name="Heiman D.I."/>
            <person name="Hepburn T.A."/>
            <person name="Howarth C."/>
            <person name="Jen D."/>
            <person name="Larson L."/>
            <person name="Lewis B."/>
            <person name="Mehta T."/>
            <person name="Park D."/>
            <person name="Pearson M."/>
            <person name="Roberts A."/>
            <person name="Saif S."/>
            <person name="Shea T.D."/>
            <person name="Shenoy N."/>
            <person name="Sisk P."/>
            <person name="Stolte C."/>
            <person name="Sykes S."/>
            <person name="Walk T."/>
            <person name="White J."/>
            <person name="Yandava C."/>
            <person name="Klein B."/>
            <person name="McEwen J.G."/>
            <person name="Puccia R."/>
            <person name="Goldman G.H."/>
            <person name="Felipe M.S."/>
            <person name="Nino-Vega G."/>
            <person name="San-Blas G."/>
            <person name="Taylor J.W."/>
            <person name="Mendoza L."/>
            <person name="Galagan J.E."/>
            <person name="Nusbaum C."/>
            <person name="Birren B.W."/>
        </authorList>
    </citation>
    <scope>NUCLEOTIDE SEQUENCE [LARGE SCALE GENOMIC DNA]</scope>
    <source>
        <strain evidence="3">H143</strain>
    </source>
</reference>
<feature type="region of interest" description="Disordered" evidence="1">
    <location>
        <begin position="17"/>
        <end position="78"/>
    </location>
</feature>
<dbReference type="VEuPathDB" id="FungiDB:HCDG_04557"/>
<organism evidence="2 3">
    <name type="scientific">Ajellomyces capsulatus (strain H143)</name>
    <name type="common">Darling's disease fungus</name>
    <name type="synonym">Histoplasma capsulatum</name>
    <dbReference type="NCBI Taxonomy" id="544712"/>
    <lineage>
        <taxon>Eukaryota</taxon>
        <taxon>Fungi</taxon>
        <taxon>Dikarya</taxon>
        <taxon>Ascomycota</taxon>
        <taxon>Pezizomycotina</taxon>
        <taxon>Eurotiomycetes</taxon>
        <taxon>Eurotiomycetidae</taxon>
        <taxon>Onygenales</taxon>
        <taxon>Ajellomycetaceae</taxon>
        <taxon>Histoplasma</taxon>
    </lineage>
</organism>